<dbReference type="Proteomes" id="UP000256321">
    <property type="component" value="Unassembled WGS sequence"/>
</dbReference>
<evidence type="ECO:0000313" key="5">
    <source>
        <dbReference type="Proteomes" id="UP000629596"/>
    </source>
</evidence>
<feature type="domain" description="DUF4934" evidence="1">
    <location>
        <begin position="43"/>
        <end position="147"/>
    </location>
</feature>
<dbReference type="EMBL" id="JACRTI010000034">
    <property type="protein sequence ID" value="MBC8602675.1"/>
    <property type="molecule type" value="Genomic_DNA"/>
</dbReference>
<name>A0A3D8HCE5_9BACT</name>
<evidence type="ECO:0000313" key="4">
    <source>
        <dbReference type="Proteomes" id="UP000256321"/>
    </source>
</evidence>
<reference evidence="2 5" key="2">
    <citation type="submission" date="2020-08" db="EMBL/GenBank/DDBJ databases">
        <title>Genome public.</title>
        <authorList>
            <person name="Liu C."/>
            <person name="Sun Q."/>
        </authorList>
    </citation>
    <scope>NUCLEOTIDE SEQUENCE [LARGE SCALE GENOMIC DNA]</scope>
    <source>
        <strain evidence="2 5">426_9</strain>
    </source>
</reference>
<dbReference type="RefSeq" id="WP_115500206.1">
    <property type="nucleotide sequence ID" value="NZ_JACRTI010000034.1"/>
</dbReference>
<reference evidence="3 4" key="1">
    <citation type="submission" date="2018-07" db="EMBL/GenBank/DDBJ databases">
        <title>Parabacteroides acidifaciens nov. sp., isolated from human feces.</title>
        <authorList>
            <person name="Wang Y.J."/>
        </authorList>
    </citation>
    <scope>NUCLEOTIDE SEQUENCE [LARGE SCALE GENOMIC DNA]</scope>
    <source>
        <strain evidence="3 4">426-9</strain>
    </source>
</reference>
<proteinExistence type="predicted"/>
<dbReference type="PROSITE" id="PS51257">
    <property type="entry name" value="PROKAR_LIPOPROTEIN"/>
    <property type="match status" value="1"/>
</dbReference>
<protein>
    <submittedName>
        <fullName evidence="3">DUF4934 domain-containing protein</fullName>
    </submittedName>
</protein>
<organism evidence="3 4">
    <name type="scientific">Parabacteroides acidifaciens</name>
    <dbReference type="NCBI Taxonomy" id="2290935"/>
    <lineage>
        <taxon>Bacteria</taxon>
        <taxon>Pseudomonadati</taxon>
        <taxon>Bacteroidota</taxon>
        <taxon>Bacteroidia</taxon>
        <taxon>Bacteroidales</taxon>
        <taxon>Tannerellaceae</taxon>
        <taxon>Parabacteroides</taxon>
    </lineage>
</organism>
<keyword evidence="5" id="KW-1185">Reference proteome</keyword>
<accession>A0A3D8HCE5</accession>
<dbReference type="AlphaFoldDB" id="A0A3D8HCE5"/>
<comment type="caution">
    <text evidence="3">The sequence shown here is derived from an EMBL/GenBank/DDBJ whole genome shotgun (WGS) entry which is preliminary data.</text>
</comment>
<dbReference type="InterPro" id="IPR032559">
    <property type="entry name" value="DUF4933"/>
</dbReference>
<dbReference type="Pfam" id="PF16288">
    <property type="entry name" value="DUF4934"/>
    <property type="match status" value="1"/>
</dbReference>
<gene>
    <name evidence="3" type="ORF">DWU89_13580</name>
    <name evidence="2" type="ORF">H8784_13230</name>
</gene>
<evidence type="ECO:0000259" key="1">
    <source>
        <dbReference type="Pfam" id="PF16288"/>
    </source>
</evidence>
<dbReference type="EMBL" id="QREV01000034">
    <property type="protein sequence ID" value="RDU48608.1"/>
    <property type="molecule type" value="Genomic_DNA"/>
</dbReference>
<evidence type="ECO:0000313" key="3">
    <source>
        <dbReference type="EMBL" id="RDU48608.1"/>
    </source>
</evidence>
<dbReference type="InterPro" id="IPR032558">
    <property type="entry name" value="DUF4934"/>
</dbReference>
<dbReference type="Proteomes" id="UP000629596">
    <property type="component" value="Unassembled WGS sequence"/>
</dbReference>
<evidence type="ECO:0000313" key="2">
    <source>
        <dbReference type="EMBL" id="MBC8602675.1"/>
    </source>
</evidence>
<sequence>MKRLKQYAGLLTGLLLISCSGVDRTVNMNTIDVAGAMENLQELKVSQLGSKIRFVPLETSDSVLVADHWDFWVTDKYVIVSNVGRGSSQRCMTFDLNTGKYIATIGHPGQDPEAYGSSVPVLDASGNDVLYFFKPTGIVKYSMDGRFLGSINSTIMNRRLTSYPLINDTVMTTVLSGSSPEGDRYISLLRMNLEGNLIDSTAVVTQGKPIDPNARVRYFDVSIQNYPSLMPYSGLKYSRIKGRREDVGAVVEIKGSDQMWQTDGYIRFHQAFNDSIYDMTAENTPIAYVFDTGKWRYPVEETGKTEMTSDHVFVTDMTETTDKIVFAVSNGWFGEGNKGYVGLYNKKTGATAMSKIEKGFQDDLTGFAPFYPVRTNNKGQLVGVMTIEDIDEWLEKHPGAERPTFIDTLVEDANPVLVIVE</sequence>
<dbReference type="Pfam" id="PF16287">
    <property type="entry name" value="DUF4933"/>
    <property type="match status" value="1"/>
</dbReference>